<comment type="caution">
    <text evidence="1">The sequence shown here is derived from an EMBL/GenBank/DDBJ whole genome shotgun (WGS) entry which is preliminary data.</text>
</comment>
<evidence type="ECO:0000313" key="2">
    <source>
        <dbReference type="Proteomes" id="UP000828390"/>
    </source>
</evidence>
<organism evidence="1 2">
    <name type="scientific">Dreissena polymorpha</name>
    <name type="common">Zebra mussel</name>
    <name type="synonym">Mytilus polymorpha</name>
    <dbReference type="NCBI Taxonomy" id="45954"/>
    <lineage>
        <taxon>Eukaryota</taxon>
        <taxon>Metazoa</taxon>
        <taxon>Spiralia</taxon>
        <taxon>Lophotrochozoa</taxon>
        <taxon>Mollusca</taxon>
        <taxon>Bivalvia</taxon>
        <taxon>Autobranchia</taxon>
        <taxon>Heteroconchia</taxon>
        <taxon>Euheterodonta</taxon>
        <taxon>Imparidentia</taxon>
        <taxon>Neoheterodontei</taxon>
        <taxon>Myida</taxon>
        <taxon>Dreissenoidea</taxon>
        <taxon>Dreissenidae</taxon>
        <taxon>Dreissena</taxon>
    </lineage>
</organism>
<dbReference type="InterPro" id="IPR051647">
    <property type="entry name" value="Mediator_comp_sub12"/>
</dbReference>
<dbReference type="PANTHER" id="PTHR46007:SF11">
    <property type="entry name" value="MEDIATOR OF RNA POLYMERASE II TRANSCRIPTION SUBUNIT 12"/>
    <property type="match status" value="1"/>
</dbReference>
<reference evidence="1" key="1">
    <citation type="journal article" date="2019" name="bioRxiv">
        <title>The Genome of the Zebra Mussel, Dreissena polymorpha: A Resource for Invasive Species Research.</title>
        <authorList>
            <person name="McCartney M.A."/>
            <person name="Auch B."/>
            <person name="Kono T."/>
            <person name="Mallez S."/>
            <person name="Zhang Y."/>
            <person name="Obille A."/>
            <person name="Becker A."/>
            <person name="Abrahante J.E."/>
            <person name="Garbe J."/>
            <person name="Badalamenti J.P."/>
            <person name="Herman A."/>
            <person name="Mangelson H."/>
            <person name="Liachko I."/>
            <person name="Sullivan S."/>
            <person name="Sone E.D."/>
            <person name="Koren S."/>
            <person name="Silverstein K.A.T."/>
            <person name="Beckman K.B."/>
            <person name="Gohl D.M."/>
        </authorList>
    </citation>
    <scope>NUCLEOTIDE SEQUENCE</scope>
    <source>
        <strain evidence="1">Duluth1</strain>
        <tissue evidence="1">Whole animal</tissue>
    </source>
</reference>
<keyword evidence="2" id="KW-1185">Reference proteome</keyword>
<dbReference type="Proteomes" id="UP000828390">
    <property type="component" value="Unassembled WGS sequence"/>
</dbReference>
<dbReference type="GO" id="GO:0045944">
    <property type="term" value="P:positive regulation of transcription by RNA polymerase II"/>
    <property type="evidence" value="ECO:0007669"/>
    <property type="project" value="TreeGrafter"/>
</dbReference>
<protein>
    <submittedName>
        <fullName evidence="1">Uncharacterized protein</fullName>
    </submittedName>
</protein>
<dbReference type="GO" id="GO:0003713">
    <property type="term" value="F:transcription coactivator activity"/>
    <property type="evidence" value="ECO:0007669"/>
    <property type="project" value="TreeGrafter"/>
</dbReference>
<reference evidence="1" key="2">
    <citation type="submission" date="2020-11" db="EMBL/GenBank/DDBJ databases">
        <authorList>
            <person name="McCartney M.A."/>
            <person name="Auch B."/>
            <person name="Kono T."/>
            <person name="Mallez S."/>
            <person name="Becker A."/>
            <person name="Gohl D.M."/>
            <person name="Silverstein K.A.T."/>
            <person name="Koren S."/>
            <person name="Bechman K.B."/>
            <person name="Herman A."/>
            <person name="Abrahante J.E."/>
            <person name="Garbe J."/>
        </authorList>
    </citation>
    <scope>NUCLEOTIDE SEQUENCE</scope>
    <source>
        <strain evidence="1">Duluth1</strain>
        <tissue evidence="1">Whole animal</tissue>
    </source>
</reference>
<dbReference type="PANTHER" id="PTHR46007">
    <property type="entry name" value="MEDIATOR OF RNA POLYMERASE II TRANSCRIPTION SUBUNIT 12"/>
    <property type="match status" value="1"/>
</dbReference>
<dbReference type="GO" id="GO:0016592">
    <property type="term" value="C:mediator complex"/>
    <property type="evidence" value="ECO:0007669"/>
    <property type="project" value="TreeGrafter"/>
</dbReference>
<accession>A0A9D4I1Z8</accession>
<proteinExistence type="predicted"/>
<evidence type="ECO:0000313" key="1">
    <source>
        <dbReference type="EMBL" id="KAH3741263.1"/>
    </source>
</evidence>
<gene>
    <name evidence="1" type="ORF">DPMN_047985</name>
</gene>
<sequence>MLSNYELFTTVLDILNCLILGTLVPDPNEKSDDNRKTHANLVKKLKRELGEKSFEAIDQVRQLLPLSRRFYEVVTVEPHGTLVDTKGNKIQGFDSIKRKQGLQVGKIEFVSPWDVIESSKNPPPLSWTLRGGQG</sequence>
<dbReference type="AlphaFoldDB" id="A0A9D4I1Z8"/>
<dbReference type="EMBL" id="JAIWYP010000011">
    <property type="protein sequence ID" value="KAH3741263.1"/>
    <property type="molecule type" value="Genomic_DNA"/>
</dbReference>
<name>A0A9D4I1Z8_DREPO</name>